<evidence type="ECO:0000256" key="1">
    <source>
        <dbReference type="SAM" id="MobiDB-lite"/>
    </source>
</evidence>
<feature type="chain" id="PRO_5037300536" description="Secreted protein" evidence="3">
    <location>
        <begin position="41"/>
        <end position="700"/>
    </location>
</feature>
<gene>
    <name evidence="4" type="ORF">GCM10011519_21560</name>
</gene>
<dbReference type="RefSeq" id="WP_229660783.1">
    <property type="nucleotide sequence ID" value="NZ_BMKQ01000001.1"/>
</dbReference>
<protein>
    <recommendedName>
        <fullName evidence="6">Secreted protein</fullName>
    </recommendedName>
</protein>
<dbReference type="EMBL" id="BMKQ01000001">
    <property type="protein sequence ID" value="GGF47202.1"/>
    <property type="molecule type" value="Genomic_DNA"/>
</dbReference>
<reference evidence="4" key="2">
    <citation type="submission" date="2020-09" db="EMBL/GenBank/DDBJ databases">
        <authorList>
            <person name="Sun Q."/>
            <person name="Zhou Y."/>
        </authorList>
    </citation>
    <scope>NUCLEOTIDE SEQUENCE</scope>
    <source>
        <strain evidence="4">CGMCC 1.16067</strain>
    </source>
</reference>
<feature type="region of interest" description="Disordered" evidence="1">
    <location>
        <begin position="97"/>
        <end position="119"/>
    </location>
</feature>
<feature type="signal peptide" evidence="3">
    <location>
        <begin position="1"/>
        <end position="40"/>
    </location>
</feature>
<evidence type="ECO:0000313" key="5">
    <source>
        <dbReference type="Proteomes" id="UP000649179"/>
    </source>
</evidence>
<evidence type="ECO:0000313" key="4">
    <source>
        <dbReference type="EMBL" id="GGF47202.1"/>
    </source>
</evidence>
<name>A0A917BN41_9ACTN</name>
<keyword evidence="5" id="KW-1185">Reference proteome</keyword>
<sequence>MSTGSVARPARRPRSTRRLLALLVLVLLGCLLVTPPPASAADDPPDQGEPGPLQVQLTTLSPAVLPRSGTVTLSGTVTNLDTDPWRDVNVSTWVSSTPMRSSEELEEASQTPYDAEVGMRSEDPSTFVSIGDLAAGQSTEFTIRVPRDKLDIPQTPGAYWIGVHALGTSTEGRDSVADGRARTFIPVVEDGARRRPVPAAFVLPVRQEVRRDPSGHLVDPAEWTRLLGEDGRLGRILGLGRTAGAIPLTLLADPAVLDAAAVLARDSRTAAQQDSGDDDRDDEQATADLAQGWLERVVDLAQRNRTLALGYADPDTASLARRAPRLLDDAVRLSRTSFSARGVDSTSPTAAPVDGVLPASALATLSAGTQVLLSRRAAPDGTPGYARTAQGQPLALVDTDATARGPGPGPVDDALSYRQRILCEAALRQAEGDTSTMVVVPPADWDPGSQWSSSAFFSSLDVPWLRWSSLGTSGTSTVRDPAYDGSDAAAQVGDRLVDASRAASRSGSTFASALQRPGDVADAYQRLALRGVSYAARDDRSRAYADVRALDASVRSRLDRVRVSGSNLVTLAGGSGSFVISMTNDLDRPVTVGLAATTSNADLSLRLPKSVTLPARKRTTVPIEASSQQTGVRSVTLRATTPDGTPIGTGMTFNVRDSQVSSLIWAVLAAGVLLVVAMVVRRIRSRNGLRRPAHEPGPDA</sequence>
<keyword evidence="2" id="KW-0812">Transmembrane</keyword>
<accession>A0A917BN41</accession>
<comment type="caution">
    <text evidence="4">The sequence shown here is derived from an EMBL/GenBank/DDBJ whole genome shotgun (WGS) entry which is preliminary data.</text>
</comment>
<dbReference type="Pfam" id="PF19516">
    <property type="entry name" value="DUF6049"/>
    <property type="match status" value="1"/>
</dbReference>
<dbReference type="Proteomes" id="UP000649179">
    <property type="component" value="Unassembled WGS sequence"/>
</dbReference>
<evidence type="ECO:0000256" key="3">
    <source>
        <dbReference type="SAM" id="SignalP"/>
    </source>
</evidence>
<keyword evidence="2" id="KW-1133">Transmembrane helix</keyword>
<reference evidence="4" key="1">
    <citation type="journal article" date="2014" name="Int. J. Syst. Evol. Microbiol.">
        <title>Complete genome sequence of Corynebacterium casei LMG S-19264T (=DSM 44701T), isolated from a smear-ripened cheese.</title>
        <authorList>
            <consortium name="US DOE Joint Genome Institute (JGI-PGF)"/>
            <person name="Walter F."/>
            <person name="Albersmeier A."/>
            <person name="Kalinowski J."/>
            <person name="Ruckert C."/>
        </authorList>
    </citation>
    <scope>NUCLEOTIDE SEQUENCE</scope>
    <source>
        <strain evidence="4">CGMCC 1.16067</strain>
    </source>
</reference>
<evidence type="ECO:0008006" key="6">
    <source>
        <dbReference type="Google" id="ProtNLM"/>
    </source>
</evidence>
<keyword evidence="2" id="KW-0472">Membrane</keyword>
<feature type="transmembrane region" description="Helical" evidence="2">
    <location>
        <begin position="662"/>
        <end position="680"/>
    </location>
</feature>
<dbReference type="AlphaFoldDB" id="A0A917BN41"/>
<organism evidence="4 5">
    <name type="scientific">Marmoricola endophyticus</name>
    <dbReference type="NCBI Taxonomy" id="2040280"/>
    <lineage>
        <taxon>Bacteria</taxon>
        <taxon>Bacillati</taxon>
        <taxon>Actinomycetota</taxon>
        <taxon>Actinomycetes</taxon>
        <taxon>Propionibacteriales</taxon>
        <taxon>Nocardioidaceae</taxon>
        <taxon>Marmoricola</taxon>
    </lineage>
</organism>
<evidence type="ECO:0000256" key="2">
    <source>
        <dbReference type="SAM" id="Phobius"/>
    </source>
</evidence>
<dbReference type="InterPro" id="IPR046112">
    <property type="entry name" value="DUF6049"/>
</dbReference>
<keyword evidence="3" id="KW-0732">Signal</keyword>
<proteinExistence type="predicted"/>